<evidence type="ECO:0000313" key="5">
    <source>
        <dbReference type="EMBL" id="SSX22186.1"/>
    </source>
</evidence>
<feature type="domain" description="Galectin" evidence="3">
    <location>
        <begin position="168"/>
        <end position="304"/>
    </location>
</feature>
<dbReference type="PANTHER" id="PTHR11346:SF189">
    <property type="entry name" value="GALECTIN"/>
    <property type="match status" value="1"/>
</dbReference>
<keyword evidence="1 2" id="KW-0430">Lectin</keyword>
<dbReference type="Pfam" id="PF00337">
    <property type="entry name" value="Gal-bind_lectin"/>
    <property type="match status" value="2"/>
</dbReference>
<evidence type="ECO:0000313" key="4">
    <source>
        <dbReference type="EMBL" id="SSX01809.1"/>
    </source>
</evidence>
<dbReference type="PROSITE" id="PS51304">
    <property type="entry name" value="GALECTIN"/>
    <property type="match status" value="2"/>
</dbReference>
<gene>
    <name evidence="5" type="primary">CSON006274</name>
</gene>
<organism evidence="5">
    <name type="scientific">Culicoides sonorensis</name>
    <name type="common">Biting midge</name>
    <dbReference type="NCBI Taxonomy" id="179676"/>
    <lineage>
        <taxon>Eukaryota</taxon>
        <taxon>Metazoa</taxon>
        <taxon>Ecdysozoa</taxon>
        <taxon>Arthropoda</taxon>
        <taxon>Hexapoda</taxon>
        <taxon>Insecta</taxon>
        <taxon>Pterygota</taxon>
        <taxon>Neoptera</taxon>
        <taxon>Endopterygota</taxon>
        <taxon>Diptera</taxon>
        <taxon>Nematocera</taxon>
        <taxon>Chironomoidea</taxon>
        <taxon>Ceratopogonidae</taxon>
        <taxon>Ceratopogoninae</taxon>
        <taxon>Culicoides</taxon>
        <taxon>Monoculicoides</taxon>
    </lineage>
</organism>
<dbReference type="SMART" id="SM00276">
    <property type="entry name" value="GLECT"/>
    <property type="match status" value="2"/>
</dbReference>
<dbReference type="InterPro" id="IPR013320">
    <property type="entry name" value="ConA-like_dom_sf"/>
</dbReference>
<dbReference type="PANTHER" id="PTHR11346">
    <property type="entry name" value="GALECTIN"/>
    <property type="match status" value="1"/>
</dbReference>
<evidence type="ECO:0000256" key="1">
    <source>
        <dbReference type="ARBA" id="ARBA00022734"/>
    </source>
</evidence>
<dbReference type="SMART" id="SM00908">
    <property type="entry name" value="Gal-bind_lectin"/>
    <property type="match status" value="2"/>
</dbReference>
<dbReference type="VEuPathDB" id="VectorBase:CSON006274"/>
<feature type="domain" description="Galectin" evidence="3">
    <location>
        <begin position="18"/>
        <end position="148"/>
    </location>
</feature>
<dbReference type="InterPro" id="IPR044156">
    <property type="entry name" value="Galectin-like"/>
</dbReference>
<reference evidence="5" key="2">
    <citation type="submission" date="2018-07" db="EMBL/GenBank/DDBJ databases">
        <authorList>
            <person name="Quirk P.G."/>
            <person name="Krulwich T.A."/>
        </authorList>
    </citation>
    <scope>NUCLEOTIDE SEQUENCE</scope>
</reference>
<accession>A0A336LVV6</accession>
<dbReference type="InterPro" id="IPR001079">
    <property type="entry name" value="Galectin_CRD"/>
</dbReference>
<sequence length="317" mass="36399">MANIMLSPESKSLMYKEFVGSLVCPPKPGHVFVIAGVTKEFAQRLDIDFLTSSEDYETRIFHVSIRFDECIIINNTKLDKTWGTGERWDHGLESGGKFRIYVLAMRDEFHISFDNAVHAVYKYKASLNDIKAIRVCKDIRYVTQFDHRMVYPTAYPYLQWYDDKNWIFSHNVPQKFIAGDVMLLKAIALENPKGSFNLVFYEGASNKHALTFNVDFGKKVVTRDSMDNELKVINVEQDGGFPFSMDKEFKLAIGFTKTQFVIVVDGKKFCTYNYTSPNQLELLCAFHMKVKDGLLLNVGNIKHKHSASENCEGIEKF</sequence>
<dbReference type="OMA" id="HIMTISA"/>
<reference evidence="4" key="1">
    <citation type="submission" date="2018-04" db="EMBL/GenBank/DDBJ databases">
        <authorList>
            <person name="Go L.Y."/>
            <person name="Mitchell J.A."/>
        </authorList>
    </citation>
    <scope>NUCLEOTIDE SEQUENCE</scope>
    <source>
        <tissue evidence="4">Whole organism</tissue>
    </source>
</reference>
<protein>
    <recommendedName>
        <fullName evidence="2">Galectin</fullName>
    </recommendedName>
</protein>
<dbReference type="Gene3D" id="2.60.120.200">
    <property type="match status" value="2"/>
</dbReference>
<name>A0A336LVV6_CULSO</name>
<dbReference type="SUPFAM" id="SSF49899">
    <property type="entry name" value="Concanavalin A-like lectins/glucanases"/>
    <property type="match status" value="2"/>
</dbReference>
<dbReference type="CDD" id="cd00070">
    <property type="entry name" value="GLECT"/>
    <property type="match status" value="1"/>
</dbReference>
<dbReference type="AlphaFoldDB" id="A0A336LVV6"/>
<dbReference type="EMBL" id="UFQT01000236">
    <property type="protein sequence ID" value="SSX22186.1"/>
    <property type="molecule type" value="Genomic_DNA"/>
</dbReference>
<evidence type="ECO:0000256" key="2">
    <source>
        <dbReference type="RuleBase" id="RU102079"/>
    </source>
</evidence>
<dbReference type="EMBL" id="UFQS01000236">
    <property type="protein sequence ID" value="SSX01809.1"/>
    <property type="molecule type" value="Genomic_DNA"/>
</dbReference>
<evidence type="ECO:0000259" key="3">
    <source>
        <dbReference type="PROSITE" id="PS51304"/>
    </source>
</evidence>
<proteinExistence type="predicted"/>
<dbReference type="GO" id="GO:0030246">
    <property type="term" value="F:carbohydrate binding"/>
    <property type="evidence" value="ECO:0007669"/>
    <property type="project" value="UniProtKB-UniRule"/>
</dbReference>